<dbReference type="PANTHER" id="PTHR10709">
    <property type="entry name" value="ACTIN-RELATED PROTEIN 2/3 COMPLEX SUBUNIT 1"/>
    <property type="match status" value="1"/>
</dbReference>
<dbReference type="GO" id="GO:0005737">
    <property type="term" value="C:cytoplasm"/>
    <property type="evidence" value="ECO:0007669"/>
    <property type="project" value="UniProtKB-SubCell"/>
</dbReference>
<reference evidence="7" key="1">
    <citation type="submission" date="2021-01" db="EMBL/GenBank/DDBJ databases">
        <title>Phytophthora aleatoria, a newly-described species from Pinus radiata is distinct from Phytophthora cactorum isolates based on comparative genomics.</title>
        <authorList>
            <person name="Mcdougal R."/>
            <person name="Panda P."/>
            <person name="Williams N."/>
            <person name="Studholme D.J."/>
        </authorList>
    </citation>
    <scope>NUCLEOTIDE SEQUENCE</scope>
    <source>
        <strain evidence="7">NZFS 4037</strain>
    </source>
</reference>
<evidence type="ECO:0000256" key="3">
    <source>
        <dbReference type="ARBA" id="ARBA00022574"/>
    </source>
</evidence>
<organism evidence="7 8">
    <name type="scientific">Phytophthora aleatoria</name>
    <dbReference type="NCBI Taxonomy" id="2496075"/>
    <lineage>
        <taxon>Eukaryota</taxon>
        <taxon>Sar</taxon>
        <taxon>Stramenopiles</taxon>
        <taxon>Oomycota</taxon>
        <taxon>Peronosporomycetes</taxon>
        <taxon>Peronosporales</taxon>
        <taxon>Peronosporaceae</taxon>
        <taxon>Phytophthora</taxon>
    </lineage>
</organism>
<evidence type="ECO:0000256" key="2">
    <source>
        <dbReference type="ARBA" id="ARBA00022490"/>
    </source>
</evidence>
<evidence type="ECO:0000256" key="6">
    <source>
        <dbReference type="PROSITE-ProRule" id="PRU00221"/>
    </source>
</evidence>
<keyword evidence="4" id="KW-0677">Repeat</keyword>
<dbReference type="AlphaFoldDB" id="A0A8J5MIB0"/>
<dbReference type="Pfam" id="PF00400">
    <property type="entry name" value="WD40"/>
    <property type="match status" value="3"/>
</dbReference>
<evidence type="ECO:0000256" key="1">
    <source>
        <dbReference type="ARBA" id="ARBA00004496"/>
    </source>
</evidence>
<dbReference type="GO" id="GO:0034314">
    <property type="term" value="P:Arp2/3 complex-mediated actin nucleation"/>
    <property type="evidence" value="ECO:0007669"/>
    <property type="project" value="InterPro"/>
</dbReference>
<dbReference type="InterPro" id="IPR001680">
    <property type="entry name" value="WD40_rpt"/>
</dbReference>
<dbReference type="PANTHER" id="PTHR10709:SF2">
    <property type="entry name" value="ACTIN-RELATED PROTEIN 2_3 COMPLEX SUBUNIT"/>
    <property type="match status" value="1"/>
</dbReference>
<evidence type="ECO:0000313" key="8">
    <source>
        <dbReference type="Proteomes" id="UP000709295"/>
    </source>
</evidence>
<dbReference type="EMBL" id="JAENGY010000115">
    <property type="protein sequence ID" value="KAG6973307.1"/>
    <property type="molecule type" value="Genomic_DNA"/>
</dbReference>
<dbReference type="SMART" id="SM00320">
    <property type="entry name" value="WD40"/>
    <property type="match status" value="4"/>
</dbReference>
<evidence type="ECO:0008006" key="9">
    <source>
        <dbReference type="Google" id="ProtNLM"/>
    </source>
</evidence>
<evidence type="ECO:0000256" key="5">
    <source>
        <dbReference type="ARBA" id="ARBA00023212"/>
    </source>
</evidence>
<comment type="subcellular location">
    <subcellularLocation>
        <location evidence="1">Cytoplasm</location>
    </subcellularLocation>
</comment>
<dbReference type="GO" id="GO:0005885">
    <property type="term" value="C:Arp2/3 protein complex"/>
    <property type="evidence" value="ECO:0007669"/>
    <property type="project" value="InterPro"/>
</dbReference>
<dbReference type="GO" id="GO:0051015">
    <property type="term" value="F:actin filament binding"/>
    <property type="evidence" value="ECO:0007669"/>
    <property type="project" value="TreeGrafter"/>
</dbReference>
<dbReference type="InterPro" id="IPR017383">
    <property type="entry name" value="ARPC1"/>
</dbReference>
<name>A0A8J5MIB0_9STRA</name>
<evidence type="ECO:0000256" key="4">
    <source>
        <dbReference type="ARBA" id="ARBA00022737"/>
    </source>
</evidence>
<feature type="repeat" description="WD" evidence="6">
    <location>
        <begin position="57"/>
        <end position="91"/>
    </location>
</feature>
<protein>
    <recommendedName>
        <fullName evidence="9">Actin-related protein 2/3 complex subunit</fullName>
    </recommendedName>
</protein>
<sequence length="421" mass="46804">MVAGGDANLFQLADGISCHAWNKDRSKLAISPNSNEIWIYSGCHAPDPSQWRKEAVLTEHDMLVCGLDWSPVHDQIVSCSHDRSAFVWKYEAAYRQWKPLLVVLRITRAATNVKWSPDGKKFAVSSGAKCVSVCYYQAAENWWVSKIIKKHKSTVTDLDWHPNSQLLVTASTDLKCRVFSAHINDIDGPPDAGPFEALPPFGEPLAEFDNASAWVNAVAWSPKGNCLAFAGQGSSIHIVHFGAPGEYPTIQVLFVNCGEHFRSLLHDRLILWFVVWNLMTQSIRFSHLPLMRIMFLSNSAIVGVGYDFNPLLFSQDANNFWSFSEFVDKKATESAVKKNAGGFNAARSLFESKVTRGQSSDATQHDKNMLWMKHQSNITGIQPYAKSASGGVTEFSTSALDGRVVLWKLGSLNVELSKLHL</sequence>
<dbReference type="PROSITE" id="PS50082">
    <property type="entry name" value="WD_REPEATS_2"/>
    <property type="match status" value="2"/>
</dbReference>
<keyword evidence="3 6" id="KW-0853">WD repeat</keyword>
<comment type="caution">
    <text evidence="7">The sequence shown here is derived from an EMBL/GenBank/DDBJ whole genome shotgun (WGS) entry which is preliminary data.</text>
</comment>
<keyword evidence="2" id="KW-0963">Cytoplasm</keyword>
<proteinExistence type="predicted"/>
<evidence type="ECO:0000313" key="7">
    <source>
        <dbReference type="EMBL" id="KAG6973307.1"/>
    </source>
</evidence>
<keyword evidence="8" id="KW-1185">Reference proteome</keyword>
<accession>A0A8J5MIB0</accession>
<gene>
    <name evidence="7" type="ORF">JG688_00003591</name>
</gene>
<keyword evidence="5" id="KW-0206">Cytoskeleton</keyword>
<dbReference type="Proteomes" id="UP000709295">
    <property type="component" value="Unassembled WGS sequence"/>
</dbReference>
<feature type="repeat" description="WD" evidence="6">
    <location>
        <begin position="148"/>
        <end position="180"/>
    </location>
</feature>